<sequence>MTFVYDAQAPKRPVNLSLNEDVVRRAREFTGNLSEQVEKLLVEYIALEQRQRDERERRLDDAILAWNDFDARHGSFADQYIDEL</sequence>
<keyword evidence="3" id="KW-1185">Reference proteome</keyword>
<comment type="caution">
    <text evidence="2">The sequence shown here is derived from an EMBL/GenBank/DDBJ whole genome shotgun (WGS) entry which is preliminary data.</text>
</comment>
<dbReference type="InterPro" id="IPR009956">
    <property type="entry name" value="Post-segregation_anti-tox_CcdA"/>
</dbReference>
<accession>A0ABW0GG28</accession>
<dbReference type="RefSeq" id="WP_377000440.1">
    <property type="nucleotide sequence ID" value="NZ_JBHSLC010000119.1"/>
</dbReference>
<proteinExistence type="predicted"/>
<protein>
    <submittedName>
        <fullName evidence="2">Type II toxin-antitoxin system CcdA family antitoxin</fullName>
    </submittedName>
</protein>
<name>A0ABW0GG28_9PROT</name>
<dbReference type="Pfam" id="PF07362">
    <property type="entry name" value="CcdA"/>
    <property type="match status" value="1"/>
</dbReference>
<dbReference type="Proteomes" id="UP001596166">
    <property type="component" value="Unassembled WGS sequence"/>
</dbReference>
<evidence type="ECO:0000313" key="2">
    <source>
        <dbReference type="EMBL" id="MFC5360025.1"/>
    </source>
</evidence>
<evidence type="ECO:0000256" key="1">
    <source>
        <dbReference type="ARBA" id="ARBA00022649"/>
    </source>
</evidence>
<keyword evidence="1" id="KW-1277">Toxin-antitoxin system</keyword>
<gene>
    <name evidence="2" type="ORF">ACFPMG_34025</name>
</gene>
<organism evidence="2 3">
    <name type="scientific">Azospirillum himalayense</name>
    <dbReference type="NCBI Taxonomy" id="654847"/>
    <lineage>
        <taxon>Bacteria</taxon>
        <taxon>Pseudomonadati</taxon>
        <taxon>Pseudomonadota</taxon>
        <taxon>Alphaproteobacteria</taxon>
        <taxon>Rhodospirillales</taxon>
        <taxon>Azospirillaceae</taxon>
        <taxon>Azospirillum</taxon>
    </lineage>
</organism>
<evidence type="ECO:0000313" key="3">
    <source>
        <dbReference type="Proteomes" id="UP001596166"/>
    </source>
</evidence>
<dbReference type="EMBL" id="JBHSLC010000119">
    <property type="protein sequence ID" value="MFC5360025.1"/>
    <property type="molecule type" value="Genomic_DNA"/>
</dbReference>
<reference evidence="3" key="1">
    <citation type="journal article" date="2019" name="Int. J. Syst. Evol. Microbiol.">
        <title>The Global Catalogue of Microorganisms (GCM) 10K type strain sequencing project: providing services to taxonomists for standard genome sequencing and annotation.</title>
        <authorList>
            <consortium name="The Broad Institute Genomics Platform"/>
            <consortium name="The Broad Institute Genome Sequencing Center for Infectious Disease"/>
            <person name="Wu L."/>
            <person name="Ma J."/>
        </authorList>
    </citation>
    <scope>NUCLEOTIDE SEQUENCE [LARGE SCALE GENOMIC DNA]</scope>
    <source>
        <strain evidence="3">CCUG 58760</strain>
    </source>
</reference>